<evidence type="ECO:0000313" key="2">
    <source>
        <dbReference type="Proteomes" id="UP001558652"/>
    </source>
</evidence>
<name>A0ABD0Y4Y4_9HEMI</name>
<sequence length="111" mass="12295">MVNIRNRFVPTKSDQEMTDHAVAECLISDNSVIRPALRRAERSRPVPLSWELKPTASDGAQVNWALGGGQASSLAHQRCKDIFASIKLLFYSLCSVVFLRGDVIAVHQDSE</sequence>
<reference evidence="1 2" key="1">
    <citation type="submission" date="2024-07" db="EMBL/GenBank/DDBJ databases">
        <title>Chromosome-level genome assembly of the water stick insect Ranatra chinensis (Heteroptera: Nepidae).</title>
        <authorList>
            <person name="Liu X."/>
        </authorList>
    </citation>
    <scope>NUCLEOTIDE SEQUENCE [LARGE SCALE GENOMIC DNA]</scope>
    <source>
        <strain evidence="1">Cailab_2021Rc</strain>
        <tissue evidence="1">Muscle</tissue>
    </source>
</reference>
<protein>
    <submittedName>
        <fullName evidence="1">Uncharacterized protein</fullName>
    </submittedName>
</protein>
<dbReference type="EMBL" id="JBFDAA010000013">
    <property type="protein sequence ID" value="KAL1122491.1"/>
    <property type="molecule type" value="Genomic_DNA"/>
</dbReference>
<dbReference type="Proteomes" id="UP001558652">
    <property type="component" value="Unassembled WGS sequence"/>
</dbReference>
<keyword evidence="2" id="KW-1185">Reference proteome</keyword>
<organism evidence="1 2">
    <name type="scientific">Ranatra chinensis</name>
    <dbReference type="NCBI Taxonomy" id="642074"/>
    <lineage>
        <taxon>Eukaryota</taxon>
        <taxon>Metazoa</taxon>
        <taxon>Ecdysozoa</taxon>
        <taxon>Arthropoda</taxon>
        <taxon>Hexapoda</taxon>
        <taxon>Insecta</taxon>
        <taxon>Pterygota</taxon>
        <taxon>Neoptera</taxon>
        <taxon>Paraneoptera</taxon>
        <taxon>Hemiptera</taxon>
        <taxon>Heteroptera</taxon>
        <taxon>Panheteroptera</taxon>
        <taxon>Nepomorpha</taxon>
        <taxon>Nepidae</taxon>
        <taxon>Ranatrinae</taxon>
        <taxon>Ranatra</taxon>
    </lineage>
</organism>
<comment type="caution">
    <text evidence="1">The sequence shown here is derived from an EMBL/GenBank/DDBJ whole genome shotgun (WGS) entry which is preliminary data.</text>
</comment>
<dbReference type="AlphaFoldDB" id="A0ABD0Y4Y4"/>
<accession>A0ABD0Y4Y4</accession>
<gene>
    <name evidence="1" type="ORF">AAG570_002822</name>
</gene>
<evidence type="ECO:0000313" key="1">
    <source>
        <dbReference type="EMBL" id="KAL1122491.1"/>
    </source>
</evidence>
<proteinExistence type="predicted"/>